<evidence type="ECO:0000256" key="2">
    <source>
        <dbReference type="ARBA" id="ARBA00022741"/>
    </source>
</evidence>
<dbReference type="Proteomes" id="UP001597285">
    <property type="component" value="Unassembled WGS sequence"/>
</dbReference>
<dbReference type="PANTHER" id="PTHR42939:SF1">
    <property type="entry name" value="ABC TRANSPORTER ATP-BINDING PROTEIN ALBC-RELATED"/>
    <property type="match status" value="1"/>
</dbReference>
<organism evidence="5 6">
    <name type="scientific">Carnobacterium antarcticum</name>
    <dbReference type="NCBI Taxonomy" id="2126436"/>
    <lineage>
        <taxon>Bacteria</taxon>
        <taxon>Bacillati</taxon>
        <taxon>Bacillota</taxon>
        <taxon>Bacilli</taxon>
        <taxon>Lactobacillales</taxon>
        <taxon>Carnobacteriaceae</taxon>
        <taxon>Carnobacterium</taxon>
    </lineage>
</organism>
<keyword evidence="3 5" id="KW-0067">ATP-binding</keyword>
<protein>
    <submittedName>
        <fullName evidence="5">ABC transporter ATP-binding protein</fullName>
    </submittedName>
</protein>
<dbReference type="InterPro" id="IPR027417">
    <property type="entry name" value="P-loop_NTPase"/>
</dbReference>
<dbReference type="PROSITE" id="PS00211">
    <property type="entry name" value="ABC_TRANSPORTER_1"/>
    <property type="match status" value="1"/>
</dbReference>
<dbReference type="InterPro" id="IPR051782">
    <property type="entry name" value="ABC_Transporter_VariousFunc"/>
</dbReference>
<proteinExistence type="predicted"/>
<dbReference type="RefSeq" id="WP_058918796.1">
    <property type="nucleotide sequence ID" value="NZ_JBHSQC010000011.1"/>
</dbReference>
<dbReference type="Pfam" id="PF00005">
    <property type="entry name" value="ABC_tran"/>
    <property type="match status" value="1"/>
</dbReference>
<keyword evidence="6" id="KW-1185">Reference proteome</keyword>
<dbReference type="InterPro" id="IPR003439">
    <property type="entry name" value="ABC_transporter-like_ATP-bd"/>
</dbReference>
<dbReference type="PANTHER" id="PTHR42939">
    <property type="entry name" value="ABC TRANSPORTER ATP-BINDING PROTEIN ALBC-RELATED"/>
    <property type="match status" value="1"/>
</dbReference>
<dbReference type="PROSITE" id="PS50893">
    <property type="entry name" value="ABC_TRANSPORTER_2"/>
    <property type="match status" value="1"/>
</dbReference>
<name>A0ABW4NJC0_9LACT</name>
<dbReference type="CDD" id="cd03230">
    <property type="entry name" value="ABC_DR_subfamily_A"/>
    <property type="match status" value="1"/>
</dbReference>
<sequence>MMLPILEIKNLKKSFGSNEVLKGVDFAVYPGEIIGYIGTNGAGKSTTVKMILGLLKPDSGEITIFGKPLIQNETVYKNRIGYVPENADLYETLTAEEYFLFVGQLYGLNESDIQQKSFAMMAAMKIESAFRNRLSTFSKGMRQKVLIISSLLHNPDILFWDEPLNGLDANSVLVIKELLAQLKMEGKTIFYSSHIMDTVEKLSDRILILNNGQIVADGPFNEIRHEAEGTLEDLFNELTGFDEQQQLAQDFVQAMKGEDSDA</sequence>
<evidence type="ECO:0000313" key="5">
    <source>
        <dbReference type="EMBL" id="MFD1798324.1"/>
    </source>
</evidence>
<reference evidence="6" key="1">
    <citation type="journal article" date="2019" name="Int. J. Syst. Evol. Microbiol.">
        <title>The Global Catalogue of Microorganisms (GCM) 10K type strain sequencing project: providing services to taxonomists for standard genome sequencing and annotation.</title>
        <authorList>
            <consortium name="The Broad Institute Genomics Platform"/>
            <consortium name="The Broad Institute Genome Sequencing Center for Infectious Disease"/>
            <person name="Wu L."/>
            <person name="Ma J."/>
        </authorList>
    </citation>
    <scope>NUCLEOTIDE SEQUENCE [LARGE SCALE GENOMIC DNA]</scope>
    <source>
        <strain evidence="6">KCTC 42143</strain>
    </source>
</reference>
<feature type="domain" description="ABC transporter" evidence="4">
    <location>
        <begin position="6"/>
        <end position="236"/>
    </location>
</feature>
<dbReference type="SMART" id="SM00382">
    <property type="entry name" value="AAA"/>
    <property type="match status" value="1"/>
</dbReference>
<dbReference type="EMBL" id="JBHUFF010000002">
    <property type="protein sequence ID" value="MFD1798324.1"/>
    <property type="molecule type" value="Genomic_DNA"/>
</dbReference>
<accession>A0ABW4NJC0</accession>
<evidence type="ECO:0000259" key="4">
    <source>
        <dbReference type="PROSITE" id="PS50893"/>
    </source>
</evidence>
<dbReference type="Gene3D" id="3.40.50.300">
    <property type="entry name" value="P-loop containing nucleotide triphosphate hydrolases"/>
    <property type="match status" value="1"/>
</dbReference>
<keyword evidence="1" id="KW-0813">Transport</keyword>
<comment type="caution">
    <text evidence="5">The sequence shown here is derived from an EMBL/GenBank/DDBJ whole genome shotgun (WGS) entry which is preliminary data.</text>
</comment>
<evidence type="ECO:0000256" key="1">
    <source>
        <dbReference type="ARBA" id="ARBA00022448"/>
    </source>
</evidence>
<dbReference type="GO" id="GO:0005524">
    <property type="term" value="F:ATP binding"/>
    <property type="evidence" value="ECO:0007669"/>
    <property type="project" value="UniProtKB-KW"/>
</dbReference>
<dbReference type="InterPro" id="IPR003593">
    <property type="entry name" value="AAA+_ATPase"/>
</dbReference>
<evidence type="ECO:0000256" key="3">
    <source>
        <dbReference type="ARBA" id="ARBA00022840"/>
    </source>
</evidence>
<dbReference type="InterPro" id="IPR017871">
    <property type="entry name" value="ABC_transporter-like_CS"/>
</dbReference>
<dbReference type="SUPFAM" id="SSF52540">
    <property type="entry name" value="P-loop containing nucleoside triphosphate hydrolases"/>
    <property type="match status" value="1"/>
</dbReference>
<keyword evidence="2" id="KW-0547">Nucleotide-binding</keyword>
<gene>
    <name evidence="5" type="ORF">ACFSBK_00400</name>
</gene>
<evidence type="ECO:0000313" key="6">
    <source>
        <dbReference type="Proteomes" id="UP001597285"/>
    </source>
</evidence>